<proteinExistence type="predicted"/>
<gene>
    <name evidence="1" type="ORF">FRZ06_19800</name>
</gene>
<protein>
    <submittedName>
        <fullName evidence="1">LacI family transcriptional regulator</fullName>
    </submittedName>
</protein>
<evidence type="ECO:0000313" key="2">
    <source>
        <dbReference type="Proteomes" id="UP000594014"/>
    </source>
</evidence>
<name>A0ACD1AG62_9FIRM</name>
<dbReference type="EMBL" id="CP042469">
    <property type="protein sequence ID" value="QOX65440.1"/>
    <property type="molecule type" value="Genomic_DNA"/>
</dbReference>
<reference evidence="1" key="1">
    <citation type="submission" date="2019-08" db="EMBL/GenBank/DDBJ databases">
        <title>Genome sequence of Clostridiales bacterium MT110.</title>
        <authorList>
            <person name="Cao J."/>
        </authorList>
    </citation>
    <scope>NUCLEOTIDE SEQUENCE</scope>
    <source>
        <strain evidence="1">MT110</strain>
    </source>
</reference>
<sequence>MMNLIRDREMIPISITIKDVARELGVSYSSISRALNGKEGVSKETRDKILEMAEKMGYQPNDLARGLVNKISKTVGVIVPDINNPFFGEIVAGITDASSENEYNIFLCVSGWSVKREKEYFNTLIQKRVDGIILKSVGDYNEYENIKSPLMIIERYDRNQKFDSVEVDNEFGGYLATKHLLECGYRKLGFISGREDDSACKRRLRGAKKALEEYGLSLNKDLVIEGSFSIEGGRAAAKQLFEKGLPIDAIFGMNDLIALGALQYCDETGISIPDEVGVVGFDNISYAGLPQIRLTTVHQPKYELGKMLFATLLEEIHNKEEKKPTKKIILNPELKIRKTTRMK</sequence>
<keyword evidence="2" id="KW-1185">Reference proteome</keyword>
<accession>A0ACD1AG62</accession>
<evidence type="ECO:0000313" key="1">
    <source>
        <dbReference type="EMBL" id="QOX65440.1"/>
    </source>
</evidence>
<organism evidence="1 2">
    <name type="scientific">Anoxybacterium hadale</name>
    <dbReference type="NCBI Taxonomy" id="3408580"/>
    <lineage>
        <taxon>Bacteria</taxon>
        <taxon>Bacillati</taxon>
        <taxon>Bacillota</taxon>
        <taxon>Clostridia</taxon>
        <taxon>Peptostreptococcales</taxon>
        <taxon>Anaerovoracaceae</taxon>
        <taxon>Anoxybacterium</taxon>
    </lineage>
</organism>
<dbReference type="Proteomes" id="UP000594014">
    <property type="component" value="Chromosome"/>
</dbReference>